<evidence type="ECO:0000256" key="1">
    <source>
        <dbReference type="ARBA" id="ARBA00022450"/>
    </source>
</evidence>
<dbReference type="SUPFAM" id="SSF53335">
    <property type="entry name" value="S-adenosyl-L-methionine-dependent methyltransferases"/>
    <property type="match status" value="1"/>
</dbReference>
<dbReference type="SUPFAM" id="SSF51735">
    <property type="entry name" value="NAD(P)-binding Rossmann-fold domains"/>
    <property type="match status" value="2"/>
</dbReference>
<keyword evidence="4" id="KW-0511">Multifunctional enzyme</keyword>
<dbReference type="InterPro" id="IPR049900">
    <property type="entry name" value="PKS_mFAS_DH"/>
</dbReference>
<proteinExistence type="predicted"/>
<dbReference type="SMART" id="SM00825">
    <property type="entry name" value="PKS_KS"/>
    <property type="match status" value="2"/>
</dbReference>
<gene>
    <name evidence="10" type="ORF">EVOR1521_LOCUS30038</name>
</gene>
<evidence type="ECO:0000256" key="5">
    <source>
        <dbReference type="PROSITE-ProRule" id="PRU01363"/>
    </source>
</evidence>
<feature type="domain" description="Ketosynthase family 3 (KS3)" evidence="8">
    <location>
        <begin position="2038"/>
        <end position="2440"/>
    </location>
</feature>
<keyword evidence="2" id="KW-0597">Phosphoprotein</keyword>
<feature type="active site" description="Proton acceptor; for dehydratase activity" evidence="5">
    <location>
        <position position="911"/>
    </location>
</feature>
<dbReference type="Gene3D" id="3.40.50.720">
    <property type="entry name" value="NAD(P)-binding Rossmann-like Domain"/>
    <property type="match status" value="1"/>
</dbReference>
<dbReference type="Pfam" id="PF14765">
    <property type="entry name" value="PS-DH"/>
    <property type="match status" value="1"/>
</dbReference>
<evidence type="ECO:0000313" key="11">
    <source>
        <dbReference type="Proteomes" id="UP001178507"/>
    </source>
</evidence>
<dbReference type="SMART" id="SM00823">
    <property type="entry name" value="PKS_PP"/>
    <property type="match status" value="2"/>
</dbReference>
<dbReference type="InterPro" id="IPR020841">
    <property type="entry name" value="PKS_Beta-ketoAc_synthase_dom"/>
</dbReference>
<dbReference type="Gene3D" id="1.10.1200.10">
    <property type="entry name" value="ACP-like"/>
    <property type="match status" value="2"/>
</dbReference>
<feature type="region of interest" description="Disordered" evidence="6">
    <location>
        <begin position="990"/>
        <end position="1009"/>
    </location>
</feature>
<dbReference type="InterPro" id="IPR050091">
    <property type="entry name" value="PKS_NRPS_Biosynth_Enz"/>
</dbReference>
<dbReference type="InterPro" id="IPR013217">
    <property type="entry name" value="Methyltransf_12"/>
</dbReference>
<dbReference type="InterPro" id="IPR057326">
    <property type="entry name" value="KR_dom"/>
</dbReference>
<dbReference type="Gene3D" id="3.40.50.150">
    <property type="entry name" value="Vaccinia Virus protein VP39"/>
    <property type="match status" value="1"/>
</dbReference>
<dbReference type="GO" id="GO:0004315">
    <property type="term" value="F:3-oxoacyl-[acyl-carrier-protein] synthase activity"/>
    <property type="evidence" value="ECO:0007669"/>
    <property type="project" value="InterPro"/>
</dbReference>
<keyword evidence="1" id="KW-0596">Phosphopantetheine</keyword>
<evidence type="ECO:0000259" key="9">
    <source>
        <dbReference type="PROSITE" id="PS52019"/>
    </source>
</evidence>
<keyword evidence="11" id="KW-1185">Reference proteome</keyword>
<dbReference type="Pfam" id="PF08659">
    <property type="entry name" value="KR"/>
    <property type="match status" value="1"/>
</dbReference>
<feature type="region of interest" description="N-terminal hotdog fold" evidence="5">
    <location>
        <begin position="872"/>
        <end position="997"/>
    </location>
</feature>
<dbReference type="PANTHER" id="PTHR43775:SF37">
    <property type="entry name" value="SI:DKEY-61P9.11"/>
    <property type="match status" value="1"/>
</dbReference>
<feature type="domain" description="Carrier" evidence="7">
    <location>
        <begin position="71"/>
        <end position="145"/>
    </location>
</feature>
<evidence type="ECO:0000259" key="8">
    <source>
        <dbReference type="PROSITE" id="PS52004"/>
    </source>
</evidence>
<dbReference type="InterPro" id="IPR049551">
    <property type="entry name" value="PKS_DH_C"/>
</dbReference>
<dbReference type="InterPro" id="IPR013968">
    <property type="entry name" value="PKS_KR"/>
</dbReference>
<feature type="domain" description="Carrier" evidence="7">
    <location>
        <begin position="1944"/>
        <end position="2019"/>
    </location>
</feature>
<dbReference type="GO" id="GO:0031177">
    <property type="term" value="F:phosphopantetheine binding"/>
    <property type="evidence" value="ECO:0007669"/>
    <property type="project" value="InterPro"/>
</dbReference>
<name>A0AA36JNG2_9DINO</name>
<dbReference type="Pfam" id="PF00109">
    <property type="entry name" value="ketoacyl-synt"/>
    <property type="match status" value="2"/>
</dbReference>
<dbReference type="InterPro" id="IPR036291">
    <property type="entry name" value="NAD(P)-bd_dom_sf"/>
</dbReference>
<dbReference type="InterPro" id="IPR009081">
    <property type="entry name" value="PP-bd_ACP"/>
</dbReference>
<dbReference type="SMART" id="SM00822">
    <property type="entry name" value="PKS_KR"/>
    <property type="match status" value="1"/>
</dbReference>
<dbReference type="GO" id="GO:0004312">
    <property type="term" value="F:fatty acid synthase activity"/>
    <property type="evidence" value="ECO:0007669"/>
    <property type="project" value="TreeGrafter"/>
</dbReference>
<dbReference type="Gene3D" id="3.40.47.10">
    <property type="match status" value="2"/>
</dbReference>
<dbReference type="InterPro" id="IPR020806">
    <property type="entry name" value="PKS_PP-bd"/>
</dbReference>
<dbReference type="PROSITE" id="PS50075">
    <property type="entry name" value="CARRIER"/>
    <property type="match status" value="2"/>
</dbReference>
<evidence type="ECO:0000256" key="4">
    <source>
        <dbReference type="ARBA" id="ARBA00023268"/>
    </source>
</evidence>
<dbReference type="Gene3D" id="3.10.129.110">
    <property type="entry name" value="Polyketide synthase dehydratase"/>
    <property type="match status" value="1"/>
</dbReference>
<dbReference type="CDD" id="cd02440">
    <property type="entry name" value="AdoMet_MTases"/>
    <property type="match status" value="1"/>
</dbReference>
<dbReference type="PROSITE" id="PS00606">
    <property type="entry name" value="KS3_1"/>
    <property type="match status" value="1"/>
</dbReference>
<evidence type="ECO:0000256" key="3">
    <source>
        <dbReference type="ARBA" id="ARBA00022679"/>
    </source>
</evidence>
<feature type="domain" description="Ketosynthase family 3 (KS3)" evidence="8">
    <location>
        <begin position="204"/>
        <end position="612"/>
    </location>
</feature>
<dbReference type="CDD" id="cd00833">
    <property type="entry name" value="PKS"/>
    <property type="match status" value="2"/>
</dbReference>
<dbReference type="InterPro" id="IPR020807">
    <property type="entry name" value="PKS_DH"/>
</dbReference>
<dbReference type="PROSITE" id="PS52019">
    <property type="entry name" value="PKS_MFAS_DH"/>
    <property type="match status" value="1"/>
</dbReference>
<accession>A0AA36JNG2</accession>
<dbReference type="Gene3D" id="3.30.70.3290">
    <property type="match status" value="1"/>
</dbReference>
<keyword evidence="3" id="KW-0808">Transferase</keyword>
<dbReference type="GO" id="GO:0006633">
    <property type="term" value="P:fatty acid biosynthetic process"/>
    <property type="evidence" value="ECO:0007669"/>
    <property type="project" value="InterPro"/>
</dbReference>
<organism evidence="10 11">
    <name type="scientific">Effrenium voratum</name>
    <dbReference type="NCBI Taxonomy" id="2562239"/>
    <lineage>
        <taxon>Eukaryota</taxon>
        <taxon>Sar</taxon>
        <taxon>Alveolata</taxon>
        <taxon>Dinophyceae</taxon>
        <taxon>Suessiales</taxon>
        <taxon>Symbiodiniaceae</taxon>
        <taxon>Effrenium</taxon>
    </lineage>
</organism>
<dbReference type="EMBL" id="CAUJNA010003732">
    <property type="protein sequence ID" value="CAJ1408780.1"/>
    <property type="molecule type" value="Genomic_DNA"/>
</dbReference>
<dbReference type="InterPro" id="IPR029063">
    <property type="entry name" value="SAM-dependent_MTases_sf"/>
</dbReference>
<dbReference type="SUPFAM" id="SSF53901">
    <property type="entry name" value="Thiolase-like"/>
    <property type="match status" value="3"/>
</dbReference>
<dbReference type="PROSITE" id="PS52004">
    <property type="entry name" value="KS3_2"/>
    <property type="match status" value="2"/>
</dbReference>
<evidence type="ECO:0000256" key="6">
    <source>
        <dbReference type="SAM" id="MobiDB-lite"/>
    </source>
</evidence>
<protein>
    <recommendedName>
        <fullName evidence="12">Polyketide synthase</fullName>
    </recommendedName>
</protein>
<dbReference type="Pfam" id="PF08242">
    <property type="entry name" value="Methyltransf_12"/>
    <property type="match status" value="1"/>
</dbReference>
<dbReference type="InterPro" id="IPR036736">
    <property type="entry name" value="ACP-like_sf"/>
</dbReference>
<reference evidence="10" key="1">
    <citation type="submission" date="2023-08" db="EMBL/GenBank/DDBJ databases">
        <authorList>
            <person name="Chen Y."/>
            <person name="Shah S."/>
            <person name="Dougan E. K."/>
            <person name="Thang M."/>
            <person name="Chan C."/>
        </authorList>
    </citation>
    <scope>NUCLEOTIDE SEQUENCE</scope>
</reference>
<dbReference type="Pfam" id="PF00550">
    <property type="entry name" value="PP-binding"/>
    <property type="match status" value="2"/>
</dbReference>
<evidence type="ECO:0000259" key="7">
    <source>
        <dbReference type="PROSITE" id="PS50075"/>
    </source>
</evidence>
<feature type="domain" description="PKS/mFAS DH" evidence="9">
    <location>
        <begin position="872"/>
        <end position="1136"/>
    </location>
</feature>
<dbReference type="SMART" id="SM00826">
    <property type="entry name" value="PKS_DH"/>
    <property type="match status" value="1"/>
</dbReference>
<dbReference type="SUPFAM" id="SSF47336">
    <property type="entry name" value="ACP-like"/>
    <property type="match status" value="2"/>
</dbReference>
<dbReference type="InterPro" id="IPR016039">
    <property type="entry name" value="Thiolase-like"/>
</dbReference>
<feature type="active site" description="Proton donor; for dehydratase activity" evidence="5">
    <location>
        <position position="1057"/>
    </location>
</feature>
<dbReference type="Pfam" id="PF02801">
    <property type="entry name" value="Ketoacyl-synt_C"/>
    <property type="match status" value="2"/>
</dbReference>
<evidence type="ECO:0000313" key="10">
    <source>
        <dbReference type="EMBL" id="CAJ1408780.1"/>
    </source>
</evidence>
<feature type="region of interest" description="C-terminal hotdog fold" evidence="5">
    <location>
        <begin position="1007"/>
        <end position="1136"/>
    </location>
</feature>
<dbReference type="Proteomes" id="UP001178507">
    <property type="component" value="Unassembled WGS sequence"/>
</dbReference>
<dbReference type="PANTHER" id="PTHR43775">
    <property type="entry name" value="FATTY ACID SYNTHASE"/>
    <property type="match status" value="1"/>
</dbReference>
<dbReference type="Pfam" id="PF16197">
    <property type="entry name" value="KAsynt_C_assoc"/>
    <property type="match status" value="1"/>
</dbReference>
<dbReference type="InterPro" id="IPR014031">
    <property type="entry name" value="Ketoacyl_synth_C"/>
</dbReference>
<dbReference type="InterPro" id="IPR014030">
    <property type="entry name" value="Ketoacyl_synth_N"/>
</dbReference>
<dbReference type="InterPro" id="IPR042104">
    <property type="entry name" value="PKS_dehydratase_sf"/>
</dbReference>
<dbReference type="InterPro" id="IPR032821">
    <property type="entry name" value="PKS_assoc"/>
</dbReference>
<dbReference type="GO" id="GO:0044550">
    <property type="term" value="P:secondary metabolite biosynthetic process"/>
    <property type="evidence" value="ECO:0007669"/>
    <property type="project" value="UniProtKB-ARBA"/>
</dbReference>
<dbReference type="InterPro" id="IPR018201">
    <property type="entry name" value="Ketoacyl_synth_AS"/>
</dbReference>
<sequence>MARDVRTAPGMQKIPAAVGSQALLALLQCQGPIMLVQVNWAVYLQEFKEKTCLEEVSDVGRVEKQQIARSRELSHLVLNLLAELVGVSPEDVKHDSGFDELGLDSLNQNRFASMLTQQTGISVSYFDLVDHYNLGRLCQFLIKNSSQIGLELLPPEAAIPEAALPEAAIAEAVLPEAHGLPDHQGIYDDAHHIHDAMANATGSYAGAAISGVAFRYPGAGADITSLHKFWNVLQDSQDCVSTIPSDRWDSTLFPAIYTDSIAHLQRLDLFDATMFHIAPDSALNMDPQLRLSLETTHQALQDSGIPARGECTQAASISVFAGYMTSDFAFLAGLGTSPQVPKGTIFGLFPNHLSHSFNFTGASVSVQSACSSSLVAVDMALNELRLGRSHQAVALGANAILSPELMVQACNMKMLSQSGRCRSFDHQADGYVRGEGCGVIVVSRHGSGSHGTLLAAFTAHDGRSSSLTVPNPLSQQHVVEGALSTCRIEAEAVGLLEAHGTGTPRGDPLEVKALKGVFASRAQPLLLGTAKTTWGHLEAASGIIGLHRAICCLRHGCIPRHIWLRKLSSEVADQLGTGWCEIVSEPVALRESVAGISNFGLGGTNVHALLEKEQLLETTDRMLLKDATVGSSPSLLLVLSGHSETSLSQLKAQWMCKLRSCANADVWDLCLAAAAGGSHFSNRFAATGPLDSLLEALGRKDKASSPQSHISSVRIELDYGDMEYSDVQWNPLFRKLVDCGGRAVGLIWLLRIWGVTVQLDGLPEQHLALLRAQAEKVDIGGKPDFSLLAQAQVPAIRIRALYLGPERLPVSGFSLLSALLEMVAKLYTSGYKLNWANFAASFRPSPIPFSVFSSLPNYPFDQQSFELRQQPHSLRSQATPMALARSARRLPWRLEASWPLCLEDGHFLLEHRVEGRAILPAAQHLEWLLEATEIDGALENVQLVSPLFLVAGRSLDFNIQGQWLDPERLELKVFVGEAESKERRLLCKAVTDQRSQPPPQPPQDEAGPTLSTADIYKELATLGLNYEGSFQAIQTAVRRSQSMWATVRPGPVVTILDAGFQTLALAMPSELRGDFVVPVRIRRVQVWGSLAGTQRVCAVWEAQMAVPWVLFLGDGDRPLGMLVGVEVKAVERNEKPLLPKPEMQSEMLFFKEVWAPEGAEMLGLAEVEQEKLVKAAESEIEASDDFRLEEERSKDLNTLARAYMTRILLRDGHCRHLQQAQVERFRAVLRDHCQQDDLAKEFCQGNASAWKIDARIQLLEGTLQSCPESLLLKKCGQWLTQNASQPDPHSLLFPEAKAVYSAGVSATLAHRIIASKADAMWRVAPERTRVLEVGAGTGATARAVLESKLLPPTNYCFTDVSKHFLHEARRELGVSTAVLNIEQDPEKQGFLAHSFHVVFCTNVLHATQDPQVALHHVWRCCAPDAVLVLCETMENDCWLDLTFGLTDGWWRRGSSPLLPLESWKRLLTAGFEPFFWSQGRQAVICARALKPLESLSKRSRSLMVEEKPWTSAGLQVALRRSLALADSDAEAVAPEQAVGGLKGEVDKLMGVIFLCALESKTSANSLPLDDMPSYHQRTSGALVKILQVLPAKAKLLVITKGAVATGQERAINSHQATLWGLVRGLDASLRQRISILDLDPAGDDQEAVTCAANCAVELFRRDAAEVAIRQQHIYRSRIEPLVVGKASAEIVGPCLIAGGQGGLGQVLVSFLRTLGVDQITVLGRRPGHVKEADFVCADISQRHTTEAVLRSMRRGNRLPKMIFQLAGELADSSLKHLTWQTFERPLKPKVYGSQHLHEVEGASLVLFSSMASLLPFPDQINHAAANSFQDALAHERSYAGKLGLAINWSLWAETGAASEKQSALVLGQRFGFGAMNNKDALNYLHQVLSTPLVQVAICPVDWKAYLKAAITPDRRLQHLDEGGTTRRTGKIQRPEISDDLDLGAVLHQKLVQILQDVMGTDMVELDMDEQTSFETLGMDSMYASSFASRISSMGIEVETADVLSAPNVMALSQALLDRRGKLPEVHTASSLQDFPPPPQGISVVGMGIRTSSSSTPSEFGWQLWWGCGVWSVPCSRQSLYEDVPGIFVRHAGLLEDLEAFDEEFFGIRDEQRLMDPQQMLVLQCAQEAAVHKQRDVAVFIGVGSSENVENADKILRESSKNQAGLCALGNNRSVAANRVSHVFGLSGPSMSLDTACSSSLFAVATACSSLRNGEVHGSLAGGVNVILSANLMRWYSSMEMISRSGCCRSFDASADGMVRSEGCGVIALSTSEPLHHAEILGYATNHNAGARRAVGASGTRSEAMMMPSARAQQELLRAALLQAQQPEVQLMEAHGTGTPLGDPEEAAAIAATSHRVFVGAGKSILGHHEAAAGIMGLTKVISSFTRRCAPPNQHLRILNENIEAESLEFLNSHLPLGSVAAAGVNSFGFSGTMHMCSWPPPLPVLASAKAMRMCSWPPPTATLTQLASTALASAKQCACAPGPLRLQL</sequence>
<comment type="caution">
    <text evidence="10">The sequence shown here is derived from an EMBL/GenBank/DDBJ whole genome shotgun (WGS) entry which is preliminary data.</text>
</comment>
<evidence type="ECO:0000256" key="2">
    <source>
        <dbReference type="ARBA" id="ARBA00022553"/>
    </source>
</evidence>
<evidence type="ECO:0008006" key="12">
    <source>
        <dbReference type="Google" id="ProtNLM"/>
    </source>
</evidence>